<comment type="caution">
    <text evidence="1">The sequence shown here is derived from an EMBL/GenBank/DDBJ whole genome shotgun (WGS) entry which is preliminary data.</text>
</comment>
<sequence>MIVTDISSDTNKVTSANKKHQHCTNDTGQEGVNMWGDQRVNCVLFYSVMCVCAFLCQNIA</sequence>
<dbReference type="EMBL" id="CATNWA010014344">
    <property type="protein sequence ID" value="CAI9570724.1"/>
    <property type="molecule type" value="Genomic_DNA"/>
</dbReference>
<dbReference type="Proteomes" id="UP001162483">
    <property type="component" value="Unassembled WGS sequence"/>
</dbReference>
<reference evidence="1" key="1">
    <citation type="submission" date="2023-05" db="EMBL/GenBank/DDBJ databases">
        <authorList>
            <person name="Stuckert A."/>
        </authorList>
    </citation>
    <scope>NUCLEOTIDE SEQUENCE</scope>
</reference>
<evidence type="ECO:0000313" key="2">
    <source>
        <dbReference type="Proteomes" id="UP001162483"/>
    </source>
</evidence>
<gene>
    <name evidence="1" type="ORF">SPARVUS_LOCUS7140096</name>
</gene>
<evidence type="ECO:0000313" key="1">
    <source>
        <dbReference type="EMBL" id="CAI9570724.1"/>
    </source>
</evidence>
<organism evidence="1 2">
    <name type="scientific">Staurois parvus</name>
    <dbReference type="NCBI Taxonomy" id="386267"/>
    <lineage>
        <taxon>Eukaryota</taxon>
        <taxon>Metazoa</taxon>
        <taxon>Chordata</taxon>
        <taxon>Craniata</taxon>
        <taxon>Vertebrata</taxon>
        <taxon>Euteleostomi</taxon>
        <taxon>Amphibia</taxon>
        <taxon>Batrachia</taxon>
        <taxon>Anura</taxon>
        <taxon>Neobatrachia</taxon>
        <taxon>Ranoidea</taxon>
        <taxon>Ranidae</taxon>
        <taxon>Staurois</taxon>
    </lineage>
</organism>
<keyword evidence="2" id="KW-1185">Reference proteome</keyword>
<protein>
    <submittedName>
        <fullName evidence="1">Uncharacterized protein</fullName>
    </submittedName>
</protein>
<name>A0ABN9DFI7_9NEOB</name>
<accession>A0ABN9DFI7</accession>
<proteinExistence type="predicted"/>